<evidence type="ECO:0000256" key="3">
    <source>
        <dbReference type="ARBA" id="ARBA00022676"/>
    </source>
</evidence>
<feature type="transmembrane region" description="Helical" evidence="8">
    <location>
        <begin position="237"/>
        <end position="255"/>
    </location>
</feature>
<reference evidence="10" key="1">
    <citation type="journal article" date="2015" name="Nature">
        <title>Complex archaea that bridge the gap between prokaryotes and eukaryotes.</title>
        <authorList>
            <person name="Spang A."/>
            <person name="Saw J.H."/>
            <person name="Jorgensen S.L."/>
            <person name="Zaremba-Niedzwiedzka K."/>
            <person name="Martijn J."/>
            <person name="Lind A.E."/>
            <person name="van Eijk R."/>
            <person name="Schleper C."/>
            <person name="Guy L."/>
            <person name="Ettema T.J."/>
        </authorList>
    </citation>
    <scope>NUCLEOTIDE SEQUENCE</scope>
</reference>
<feature type="transmembrane region" description="Helical" evidence="8">
    <location>
        <begin position="352"/>
        <end position="374"/>
    </location>
</feature>
<dbReference type="EMBL" id="LAZR01020382">
    <property type="protein sequence ID" value="KKL89101.1"/>
    <property type="molecule type" value="Genomic_DNA"/>
</dbReference>
<feature type="transmembrane region" description="Helical" evidence="8">
    <location>
        <begin position="21"/>
        <end position="41"/>
    </location>
</feature>
<feature type="transmembrane region" description="Helical" evidence="8">
    <location>
        <begin position="446"/>
        <end position="467"/>
    </location>
</feature>
<evidence type="ECO:0000256" key="5">
    <source>
        <dbReference type="ARBA" id="ARBA00022692"/>
    </source>
</evidence>
<feature type="transmembrane region" description="Helical" evidence="8">
    <location>
        <begin position="138"/>
        <end position="155"/>
    </location>
</feature>
<name>A0A0F9GEX5_9ZZZZ</name>
<keyword evidence="2" id="KW-1003">Cell membrane</keyword>
<feature type="transmembrane region" description="Helical" evidence="8">
    <location>
        <begin position="329"/>
        <end position="346"/>
    </location>
</feature>
<evidence type="ECO:0000256" key="1">
    <source>
        <dbReference type="ARBA" id="ARBA00004651"/>
    </source>
</evidence>
<evidence type="ECO:0000256" key="2">
    <source>
        <dbReference type="ARBA" id="ARBA00022475"/>
    </source>
</evidence>
<dbReference type="PANTHER" id="PTHR33908:SF11">
    <property type="entry name" value="MEMBRANE PROTEIN"/>
    <property type="match status" value="1"/>
</dbReference>
<dbReference type="GO" id="GO:0005886">
    <property type="term" value="C:plasma membrane"/>
    <property type="evidence" value="ECO:0007669"/>
    <property type="project" value="UniProtKB-SubCell"/>
</dbReference>
<keyword evidence="7 8" id="KW-0472">Membrane</keyword>
<dbReference type="GO" id="GO:0016763">
    <property type="term" value="F:pentosyltransferase activity"/>
    <property type="evidence" value="ECO:0007669"/>
    <property type="project" value="TreeGrafter"/>
</dbReference>
<proteinExistence type="predicted"/>
<evidence type="ECO:0000259" key="9">
    <source>
        <dbReference type="Pfam" id="PF13231"/>
    </source>
</evidence>
<accession>A0A0F9GEX5</accession>
<dbReference type="InterPro" id="IPR050297">
    <property type="entry name" value="LipidA_mod_glycosyltrf_83"/>
</dbReference>
<feature type="transmembrane region" description="Helical" evidence="8">
    <location>
        <begin position="115"/>
        <end position="132"/>
    </location>
</feature>
<feature type="transmembrane region" description="Helical" evidence="8">
    <location>
        <begin position="416"/>
        <end position="434"/>
    </location>
</feature>
<feature type="transmembrane region" description="Helical" evidence="8">
    <location>
        <begin position="294"/>
        <end position="317"/>
    </location>
</feature>
<dbReference type="GO" id="GO:0008610">
    <property type="term" value="P:lipid biosynthetic process"/>
    <property type="evidence" value="ECO:0007669"/>
    <property type="project" value="UniProtKB-ARBA"/>
</dbReference>
<feature type="domain" description="Glycosyltransferase RgtA/B/C/D-like" evidence="9">
    <location>
        <begin position="103"/>
        <end position="239"/>
    </location>
</feature>
<keyword evidence="3" id="KW-0328">Glycosyltransferase</keyword>
<dbReference type="PANTHER" id="PTHR33908">
    <property type="entry name" value="MANNOSYLTRANSFERASE YKCB-RELATED"/>
    <property type="match status" value="1"/>
</dbReference>
<gene>
    <name evidence="10" type="ORF">LCGC14_1918080</name>
</gene>
<evidence type="ECO:0000256" key="4">
    <source>
        <dbReference type="ARBA" id="ARBA00022679"/>
    </source>
</evidence>
<protein>
    <recommendedName>
        <fullName evidence="9">Glycosyltransferase RgtA/B/C/D-like domain-containing protein</fullName>
    </recommendedName>
</protein>
<sequence>MMNNNIKIRATTYLKRRNLKELLLFLARHWYIILIFLYIAGTRLYNLDVDPPIHLSSSGGLFGDETALAHNARNKVLFGTWITDEWNPLIYNPILTLFEYVSFIMAGVGLIQLRSVNIIAVLIGFFLLYLALKQSSGPRTAFITIVLLGINYIFLMYNRLGLNDTFLFFPMALTLYLWQKGLQKPPILFFAGISSFACYVTKASAIYFILSVFISLGYAVFQKYVIEKNLKNSFSQMTYYISGLTISYIGWYIFFFSPNRLEFARVGSSWSRLAVPHGFERFWHNLSSFTFAKYMAASPIELIISWLFIPFFIYAFFRNWRKVIPIEMLAFLWLIGGYVGLNGLNYRPLRYFIPLIPAMCILSSIALNKIWDYIYQKKIVFNKATLLRTISLCVVYFFWINLFFKRLISFQKTLELGSLVLGGVILLFIMYYFIKKVIMRVSSPSGNGALTIFFRSTVVSLILLSMYHNVSGYMKWAVNPKYTVIETSRELGKILDQAYIAGLWSPLATIENKHKALYVGNNWFNYRDTFKKYPVTHLFLWDGNNREELRFLRRAYPKIMQDAKLMKTYSIKGKPVRLFKLNNQIKNTTHAPS</sequence>
<organism evidence="10">
    <name type="scientific">marine sediment metagenome</name>
    <dbReference type="NCBI Taxonomy" id="412755"/>
    <lineage>
        <taxon>unclassified sequences</taxon>
        <taxon>metagenomes</taxon>
        <taxon>ecological metagenomes</taxon>
    </lineage>
</organism>
<keyword evidence="5 8" id="KW-0812">Transmembrane</keyword>
<keyword evidence="4" id="KW-0808">Transferase</keyword>
<keyword evidence="6 8" id="KW-1133">Transmembrane helix</keyword>
<feature type="transmembrane region" description="Helical" evidence="8">
    <location>
        <begin position="89"/>
        <end position="108"/>
    </location>
</feature>
<feature type="transmembrane region" description="Helical" evidence="8">
    <location>
        <begin position="386"/>
        <end position="404"/>
    </location>
</feature>
<dbReference type="InterPro" id="IPR038731">
    <property type="entry name" value="RgtA/B/C-like"/>
</dbReference>
<dbReference type="Pfam" id="PF13231">
    <property type="entry name" value="PMT_2"/>
    <property type="match status" value="1"/>
</dbReference>
<feature type="transmembrane region" description="Helical" evidence="8">
    <location>
        <begin position="205"/>
        <end position="225"/>
    </location>
</feature>
<evidence type="ECO:0000313" key="10">
    <source>
        <dbReference type="EMBL" id="KKL89101.1"/>
    </source>
</evidence>
<comment type="subcellular location">
    <subcellularLocation>
        <location evidence="1">Cell membrane</location>
        <topology evidence="1">Multi-pass membrane protein</topology>
    </subcellularLocation>
</comment>
<evidence type="ECO:0000256" key="7">
    <source>
        <dbReference type="ARBA" id="ARBA00023136"/>
    </source>
</evidence>
<evidence type="ECO:0000256" key="8">
    <source>
        <dbReference type="SAM" id="Phobius"/>
    </source>
</evidence>
<evidence type="ECO:0000256" key="6">
    <source>
        <dbReference type="ARBA" id="ARBA00022989"/>
    </source>
</evidence>
<comment type="caution">
    <text evidence="10">The sequence shown here is derived from an EMBL/GenBank/DDBJ whole genome shotgun (WGS) entry which is preliminary data.</text>
</comment>
<dbReference type="AlphaFoldDB" id="A0A0F9GEX5"/>